<feature type="compositionally biased region" description="Low complexity" evidence="1">
    <location>
        <begin position="353"/>
        <end position="377"/>
    </location>
</feature>
<dbReference type="PANTHER" id="PTHR35895:SF1">
    <property type="entry name" value="LIPID-BINDING SERUM GLYCOPROTEIN C-TERMINAL DOMAIN-CONTAINING PROTEIN"/>
    <property type="match status" value="1"/>
</dbReference>
<accession>A0A9P4NZZ7</accession>
<feature type="transmembrane region" description="Helical" evidence="2">
    <location>
        <begin position="39"/>
        <end position="63"/>
    </location>
</feature>
<protein>
    <submittedName>
        <fullName evidence="3">Uncharacterized protein</fullName>
    </submittedName>
</protein>
<gene>
    <name evidence="3" type="ORF">EJ08DRAFT_283996</name>
</gene>
<dbReference type="InterPro" id="IPR046368">
    <property type="entry name" value="Tag1"/>
</dbReference>
<dbReference type="EMBL" id="MU007012">
    <property type="protein sequence ID" value="KAF2435655.1"/>
    <property type="molecule type" value="Genomic_DNA"/>
</dbReference>
<organism evidence="3 4">
    <name type="scientific">Tothia fuscella</name>
    <dbReference type="NCBI Taxonomy" id="1048955"/>
    <lineage>
        <taxon>Eukaryota</taxon>
        <taxon>Fungi</taxon>
        <taxon>Dikarya</taxon>
        <taxon>Ascomycota</taxon>
        <taxon>Pezizomycotina</taxon>
        <taxon>Dothideomycetes</taxon>
        <taxon>Pleosporomycetidae</taxon>
        <taxon>Venturiales</taxon>
        <taxon>Cylindrosympodiaceae</taxon>
        <taxon>Tothia</taxon>
    </lineage>
</organism>
<dbReference type="Pfam" id="PF12505">
    <property type="entry name" value="DUF3712"/>
    <property type="match status" value="1"/>
</dbReference>
<evidence type="ECO:0000313" key="4">
    <source>
        <dbReference type="Proteomes" id="UP000800235"/>
    </source>
</evidence>
<keyword evidence="2" id="KW-1133">Transmembrane helix</keyword>
<dbReference type="OrthoDB" id="10039566at2759"/>
<name>A0A9P4NZZ7_9PEZI</name>
<dbReference type="AlphaFoldDB" id="A0A9P4NZZ7"/>
<comment type="caution">
    <text evidence="3">The sequence shown here is derived from an EMBL/GenBank/DDBJ whole genome shotgun (WGS) entry which is preliminary data.</text>
</comment>
<dbReference type="Proteomes" id="UP000800235">
    <property type="component" value="Unassembled WGS sequence"/>
</dbReference>
<keyword evidence="4" id="KW-1185">Reference proteome</keyword>
<evidence type="ECO:0000313" key="3">
    <source>
        <dbReference type="EMBL" id="KAF2435655.1"/>
    </source>
</evidence>
<feature type="region of interest" description="Disordered" evidence="1">
    <location>
        <begin position="351"/>
        <end position="392"/>
    </location>
</feature>
<reference evidence="3" key="1">
    <citation type="journal article" date="2020" name="Stud. Mycol.">
        <title>101 Dothideomycetes genomes: a test case for predicting lifestyles and emergence of pathogens.</title>
        <authorList>
            <person name="Haridas S."/>
            <person name="Albert R."/>
            <person name="Binder M."/>
            <person name="Bloem J."/>
            <person name="Labutti K."/>
            <person name="Salamov A."/>
            <person name="Andreopoulos B."/>
            <person name="Baker S."/>
            <person name="Barry K."/>
            <person name="Bills G."/>
            <person name="Bluhm B."/>
            <person name="Cannon C."/>
            <person name="Castanera R."/>
            <person name="Culley D."/>
            <person name="Daum C."/>
            <person name="Ezra D."/>
            <person name="Gonzalez J."/>
            <person name="Henrissat B."/>
            <person name="Kuo A."/>
            <person name="Liang C."/>
            <person name="Lipzen A."/>
            <person name="Lutzoni F."/>
            <person name="Magnuson J."/>
            <person name="Mondo S."/>
            <person name="Nolan M."/>
            <person name="Ohm R."/>
            <person name="Pangilinan J."/>
            <person name="Park H.-J."/>
            <person name="Ramirez L."/>
            <person name="Alfaro M."/>
            <person name="Sun H."/>
            <person name="Tritt A."/>
            <person name="Yoshinaga Y."/>
            <person name="Zwiers L.-H."/>
            <person name="Turgeon B."/>
            <person name="Goodwin S."/>
            <person name="Spatafora J."/>
            <person name="Crous P."/>
            <person name="Grigoriev I."/>
        </authorList>
    </citation>
    <scope>NUCLEOTIDE SEQUENCE</scope>
    <source>
        <strain evidence="3">CBS 130266</strain>
    </source>
</reference>
<proteinExistence type="predicted"/>
<feature type="region of interest" description="Disordered" evidence="1">
    <location>
        <begin position="1"/>
        <end position="30"/>
    </location>
</feature>
<keyword evidence="2" id="KW-0472">Membrane</keyword>
<dbReference type="InterPro" id="IPR022185">
    <property type="entry name" value="DUF3712"/>
</dbReference>
<dbReference type="GO" id="GO:0000329">
    <property type="term" value="C:fungal-type vacuole membrane"/>
    <property type="evidence" value="ECO:0007669"/>
    <property type="project" value="InterPro"/>
</dbReference>
<evidence type="ECO:0000256" key="2">
    <source>
        <dbReference type="SAM" id="Phobius"/>
    </source>
</evidence>
<keyword evidence="2" id="KW-0812">Transmembrane</keyword>
<sequence length="392" mass="42453">MDNKYNGEYKSQTMETVSSNQQHQPPTKKSKMKEHFRRFWWLHLISFIIGTILVTLLLIFVGMPNIAQNGINGAELFLESQVVTNPTPQSVQVQMVTISKSKSPFHPWLDGFRAALYLEDSGTGDKIKPFGYIDVPRTKADATARIVVQQKLDIVDQEQFVEYNKRVTLSETYRVGIRGRPGLKEGGFPKTNVNFNKIITSKGLNGLKGFEVRNITISLAPDKDGTNMRGQVFIPNPSPMTLQLGLVTQDVFVGDIKIATATIPDLILRPGDNLVPMSSVSDQAKVISLISTKYPDGKLPVTIIGNSTIFAGQHLPYFESALQANRMQTTLTLGPALKAIGLDVTKLGGSGGASTNSSSTSASSPSPLTSAAPVVSSIIPPKTGPTPASVRA</sequence>
<dbReference type="PANTHER" id="PTHR35895">
    <property type="entry name" value="CHROMOSOME 16, WHOLE GENOME SHOTGUN SEQUENCE"/>
    <property type="match status" value="1"/>
</dbReference>
<feature type="compositionally biased region" description="Polar residues" evidence="1">
    <location>
        <begin position="9"/>
        <end position="25"/>
    </location>
</feature>
<evidence type="ECO:0000256" key="1">
    <source>
        <dbReference type="SAM" id="MobiDB-lite"/>
    </source>
</evidence>